<dbReference type="InterPro" id="IPR025295">
    <property type="entry name" value="eCIS_core_dom"/>
</dbReference>
<evidence type="ECO:0000256" key="2">
    <source>
        <dbReference type="SAM" id="MobiDB-lite"/>
    </source>
</evidence>
<protein>
    <recommendedName>
        <fullName evidence="3">eCIS core domain-containing protein</fullName>
    </recommendedName>
</protein>
<keyword evidence="1" id="KW-0175">Coiled coil</keyword>
<dbReference type="EMBL" id="AOLK01000015">
    <property type="protein sequence ID" value="ELZ85740.1"/>
    <property type="molecule type" value="Genomic_DNA"/>
</dbReference>
<dbReference type="STRING" id="1230453.C453_07993"/>
<dbReference type="PATRIC" id="fig|1230453.4.peg.1557"/>
<name>M0HMD5_HALEO</name>
<feature type="compositionally biased region" description="Basic and acidic residues" evidence="2">
    <location>
        <begin position="118"/>
        <end position="144"/>
    </location>
</feature>
<dbReference type="Proteomes" id="UP000011612">
    <property type="component" value="Unassembled WGS sequence"/>
</dbReference>
<feature type="compositionally biased region" description="Polar residues" evidence="2">
    <location>
        <begin position="43"/>
        <end position="56"/>
    </location>
</feature>
<reference evidence="4 5" key="1">
    <citation type="journal article" date="2014" name="PLoS Genet.">
        <title>Phylogenetically driven sequencing of extremely halophilic archaea reveals strategies for static and dynamic osmo-response.</title>
        <authorList>
            <person name="Becker E.A."/>
            <person name="Seitzer P.M."/>
            <person name="Tritt A."/>
            <person name="Larsen D."/>
            <person name="Krusor M."/>
            <person name="Yao A.I."/>
            <person name="Wu D."/>
            <person name="Madern D."/>
            <person name="Eisen J.A."/>
            <person name="Darling A.E."/>
            <person name="Facciotti M.T."/>
        </authorList>
    </citation>
    <scope>NUCLEOTIDE SEQUENCE [LARGE SCALE GENOMIC DNA]</scope>
    <source>
        <strain evidence="4 5">ATCC BAA-1513</strain>
    </source>
</reference>
<accession>M0HMD5</accession>
<gene>
    <name evidence="4" type="ORF">C453_07993</name>
</gene>
<dbReference type="AlphaFoldDB" id="M0HMD5"/>
<keyword evidence="5" id="KW-1185">Reference proteome</keyword>
<feature type="coiled-coil region" evidence="1">
    <location>
        <begin position="461"/>
        <end position="492"/>
    </location>
</feature>
<evidence type="ECO:0000313" key="4">
    <source>
        <dbReference type="EMBL" id="ELZ85740.1"/>
    </source>
</evidence>
<evidence type="ECO:0000313" key="5">
    <source>
        <dbReference type="Proteomes" id="UP000011612"/>
    </source>
</evidence>
<organism evidence="4 5">
    <name type="scientific">Haloferax elongans ATCC BAA-1513</name>
    <dbReference type="NCBI Taxonomy" id="1230453"/>
    <lineage>
        <taxon>Archaea</taxon>
        <taxon>Methanobacteriati</taxon>
        <taxon>Methanobacteriota</taxon>
        <taxon>Stenosarchaea group</taxon>
        <taxon>Halobacteria</taxon>
        <taxon>Halobacteriales</taxon>
        <taxon>Haloferacaceae</taxon>
        <taxon>Haloferax</taxon>
    </lineage>
</organism>
<feature type="region of interest" description="Disordered" evidence="2">
    <location>
        <begin position="37"/>
        <end position="73"/>
    </location>
</feature>
<sequence>MDIRRQELRKQPLLTSFNQQTIGKYQHFVYMGFRSASEKTSEGQRSSVVPSIQELTGGSDRSQRGGGSPTAQDAAAQFGLELYRPGMDVQIQRLVESHGASQVRQWADEGMTVEMMGKPRDMRQFRERQEERPAEVPKDIERRNAKSVQRSRNAHHEASKAGDAQVPDSVRDVISSPGQQLDTSIQRAMEERMGDNLGDVRVHTGPSAAKACDDINARAFTVGNHIAFNHGEYDPSSPEGQHVLAHELAHVRQQTGGAVSMLPQQGELEIDPDPRLEREAEETAERVMRGGKIGIHRMRDADVHIQWTSRISERETSSNHSEAIELQRLPDDERLNVAAEGVEAAISWVTKQTELSQSSARVMVSEANGSDELAMFQRNVAALHTTAAIDNLPEKRQRQVARNLLSKDPLALDGNDTKATRGIPEGIRRDINAVFGYSPTESDEVPDFGVNWTDPDHVIPARETREEYVNNKKRLRQEAEELRKKSHTVEQVARKAVLERNVDRIMSYITEGDREKIQLVVSGKHPSRIGGHIDDVFEEFQPTIRVHLL</sequence>
<evidence type="ECO:0000256" key="1">
    <source>
        <dbReference type="SAM" id="Coils"/>
    </source>
</evidence>
<evidence type="ECO:0000259" key="3">
    <source>
        <dbReference type="Pfam" id="PF13699"/>
    </source>
</evidence>
<proteinExistence type="predicted"/>
<feature type="region of interest" description="Disordered" evidence="2">
    <location>
        <begin position="118"/>
        <end position="181"/>
    </location>
</feature>
<comment type="caution">
    <text evidence="4">The sequence shown here is derived from an EMBL/GenBank/DDBJ whole genome shotgun (WGS) entry which is preliminary data.</text>
</comment>
<feature type="domain" description="eCIS core" evidence="3">
    <location>
        <begin position="180"/>
        <end position="257"/>
    </location>
</feature>
<dbReference type="Pfam" id="PF13699">
    <property type="entry name" value="eCIS_core"/>
    <property type="match status" value="1"/>
</dbReference>